<dbReference type="SUPFAM" id="SSF49265">
    <property type="entry name" value="Fibronectin type III"/>
    <property type="match status" value="2"/>
</dbReference>
<protein>
    <recommendedName>
        <fullName evidence="1">Fibronectin type-III domain-containing protein</fullName>
    </recommendedName>
</protein>
<dbReference type="Gene3D" id="2.60.40.10">
    <property type="entry name" value="Immunoglobulins"/>
    <property type="match status" value="1"/>
</dbReference>
<proteinExistence type="predicted"/>
<dbReference type="InterPro" id="IPR036116">
    <property type="entry name" value="FN3_sf"/>
</dbReference>
<comment type="caution">
    <text evidence="2">The sequence shown here is derived from an EMBL/GenBank/DDBJ whole genome shotgun (WGS) entry which is preliminary data.</text>
</comment>
<evidence type="ECO:0000259" key="1">
    <source>
        <dbReference type="PROSITE" id="PS50853"/>
    </source>
</evidence>
<sequence length="781" mass="85900">MKLFNLYSLLGIILISFISCDKESDDTPPEPKPVPQEKIEIDEISGYIQKGPYVNGTGISMYELNESLAQTGKSFNTQISGNDGRFEISNISLSSQFVEFSANGFYYDEVKGEISSSQLNLFAISDIKSVSGVNVNLLTHLEKKRVEYLIEEGKSFAEAKKTAQAEILSIFNIKEDDIQSSELLDISKDAILLGISSILQGDRSVGDLTELLASISSDIEEDGVLNNSNIQDALRQSALNLDAPVIRTNLIERYKSLGKDVNIPDFQQYIDGFLNFTATKPKITGMEVTVISADSIRVISRLIANNAETEVVFEYGETESLGADVVFNEGPVNGGNEVALGESVSGLKPATIYYYRLSASNEFGSVSSSINSFTTLGGLPEEVGHLTLESGNKTIKVQGAVNPNFLETKVYIQYIEYLESFDQADSVLADQSPLSPYSDRAISALIENLNPGTRYWARLKMENEVGVTYGDPIDISTLGSEPKILIFAIDNSKIGAKSAEAYIEIGENTLATRLILEYSTSNTFDASVEYLDTIVGPSEKDIYLRKKIESLEMDQAYFARLTLKNELGEDSFVDEFKTLDGVIQLSDLMYDGTYADPEVHFDIDITKEGGLPIIERGLLYGASSGLTIDSSNSNKAVDPVIAGTIYTYYLTDLEMKQTYYARSYAINESGVYYSNEVKFTSPGLPTAYIHSVYDVTSNSATVYGYSPDSGGSQILSEGFCWGTEPNTNIEDSFIIDETEASEGNAFLNNLEPGTTYYVRYFAKNRLGIDYSTELSFTTKEN</sequence>
<gene>
    <name evidence="2" type="ORF">ACFQ3Q_01555</name>
</gene>
<evidence type="ECO:0000313" key="3">
    <source>
        <dbReference type="Proteomes" id="UP001597131"/>
    </source>
</evidence>
<dbReference type="EMBL" id="JBHTLI010000001">
    <property type="protein sequence ID" value="MFD1094421.1"/>
    <property type="molecule type" value="Genomic_DNA"/>
</dbReference>
<accession>A0ABW3NNY6</accession>
<dbReference type="InterPro" id="IPR013783">
    <property type="entry name" value="Ig-like_fold"/>
</dbReference>
<keyword evidence="3" id="KW-1185">Reference proteome</keyword>
<dbReference type="PROSITE" id="PS51257">
    <property type="entry name" value="PROKAR_LIPOPROTEIN"/>
    <property type="match status" value="1"/>
</dbReference>
<organism evidence="2 3">
    <name type="scientific">Salegentibacter chungangensis</name>
    <dbReference type="NCBI Taxonomy" id="1335724"/>
    <lineage>
        <taxon>Bacteria</taxon>
        <taxon>Pseudomonadati</taxon>
        <taxon>Bacteroidota</taxon>
        <taxon>Flavobacteriia</taxon>
        <taxon>Flavobacteriales</taxon>
        <taxon>Flavobacteriaceae</taxon>
        <taxon>Salegentibacter</taxon>
    </lineage>
</organism>
<dbReference type="Proteomes" id="UP001597131">
    <property type="component" value="Unassembled WGS sequence"/>
</dbReference>
<dbReference type="PROSITE" id="PS50853">
    <property type="entry name" value="FN3"/>
    <property type="match status" value="1"/>
</dbReference>
<name>A0ABW3NNY6_9FLAO</name>
<dbReference type="CDD" id="cd00063">
    <property type="entry name" value="FN3"/>
    <property type="match status" value="1"/>
</dbReference>
<dbReference type="InterPro" id="IPR003961">
    <property type="entry name" value="FN3_dom"/>
</dbReference>
<reference evidence="3" key="1">
    <citation type="journal article" date="2019" name="Int. J. Syst. Evol. Microbiol.">
        <title>The Global Catalogue of Microorganisms (GCM) 10K type strain sequencing project: providing services to taxonomists for standard genome sequencing and annotation.</title>
        <authorList>
            <consortium name="The Broad Institute Genomics Platform"/>
            <consortium name="The Broad Institute Genome Sequencing Center for Infectious Disease"/>
            <person name="Wu L."/>
            <person name="Ma J."/>
        </authorList>
    </citation>
    <scope>NUCLEOTIDE SEQUENCE [LARGE SCALE GENOMIC DNA]</scope>
    <source>
        <strain evidence="3">CCUG 64793</strain>
    </source>
</reference>
<evidence type="ECO:0000313" key="2">
    <source>
        <dbReference type="EMBL" id="MFD1094421.1"/>
    </source>
</evidence>
<dbReference type="SMART" id="SM00060">
    <property type="entry name" value="FN3"/>
    <property type="match status" value="3"/>
</dbReference>
<dbReference type="RefSeq" id="WP_380742245.1">
    <property type="nucleotide sequence ID" value="NZ_JBHTLI010000001.1"/>
</dbReference>
<feature type="domain" description="Fibronectin type-III" evidence="1">
    <location>
        <begin position="685"/>
        <end position="781"/>
    </location>
</feature>